<keyword evidence="6" id="KW-1185">Reference proteome</keyword>
<comment type="caution">
    <text evidence="5">The sequence shown here is derived from an EMBL/GenBank/DDBJ whole genome shotgun (WGS) entry which is preliminary data.</text>
</comment>
<sequence length="378" mass="42866">MTSEENVAEKSDAPSPNVQTMEKIPEEGVEETSSAPPGDQKPLSRPVDMQLGKCRWVRLLDNITYIACGVVLRKAECGDGLDVLLVQEAKKNCRGKWYLPAGRVEPGETIENAVRRELKEESGFTCSTDELICLQVKGSGWYRFVYSCTIQSWFAHLKFLGTKTILEGSLKTEPDEESLAAQWFGIEQVRNKEVTLRSSDILKIIDEAVRYREWKSKVNEADLHPPIQIVNENQPGLFVEFMMVKRSIDLSKTEVLVHRSIKTEEQLASAKDAFPTVEFGFEYFFPMVVSKCYRHLIEEGPNVLEAPSGVVSVACLPSPVESLSHGLRVRLFCQHKKSQRKSNLIDPNRYHWLQVNAPEVLAKFHLKTDQFKVALHML</sequence>
<dbReference type="Gene3D" id="3.90.79.10">
    <property type="entry name" value="Nucleoside Triphosphate Pyrophosphohydrolase"/>
    <property type="match status" value="1"/>
</dbReference>
<dbReference type="AlphaFoldDB" id="A0A4V6A701"/>
<accession>A0A4V6A701</accession>
<dbReference type="PROSITE" id="PS00893">
    <property type="entry name" value="NUDIX_BOX"/>
    <property type="match status" value="1"/>
</dbReference>
<gene>
    <name evidence="5" type="ORF">L596_010696</name>
</gene>
<reference evidence="5 6" key="1">
    <citation type="journal article" date="2015" name="Genome Biol.">
        <title>Comparative genomics of Steinernema reveals deeply conserved gene regulatory networks.</title>
        <authorList>
            <person name="Dillman A.R."/>
            <person name="Macchietto M."/>
            <person name="Porter C.F."/>
            <person name="Rogers A."/>
            <person name="Williams B."/>
            <person name="Antoshechkin I."/>
            <person name="Lee M.M."/>
            <person name="Goodwin Z."/>
            <person name="Lu X."/>
            <person name="Lewis E.E."/>
            <person name="Goodrich-Blair H."/>
            <person name="Stock S.P."/>
            <person name="Adams B.J."/>
            <person name="Sternberg P.W."/>
            <person name="Mortazavi A."/>
        </authorList>
    </citation>
    <scope>NUCLEOTIDE SEQUENCE [LARGE SCALE GENOMIC DNA]</scope>
    <source>
        <strain evidence="5 6">ALL</strain>
    </source>
</reference>
<evidence type="ECO:0000259" key="4">
    <source>
        <dbReference type="PROSITE" id="PS51462"/>
    </source>
</evidence>
<dbReference type="PRINTS" id="PR00502">
    <property type="entry name" value="NUDIXFAMILY"/>
</dbReference>
<evidence type="ECO:0000256" key="2">
    <source>
        <dbReference type="RuleBase" id="RU003476"/>
    </source>
</evidence>
<dbReference type="InterPro" id="IPR020476">
    <property type="entry name" value="Nudix_hydrolase"/>
</dbReference>
<dbReference type="GO" id="GO:0044716">
    <property type="term" value="F:8-oxo-GDP phosphatase activity"/>
    <property type="evidence" value="ECO:0007669"/>
    <property type="project" value="TreeGrafter"/>
</dbReference>
<keyword evidence="1 2" id="KW-0378">Hydrolase</keyword>
<proteinExistence type="inferred from homology"/>
<dbReference type="InterPro" id="IPR020084">
    <property type="entry name" value="NUDIX_hydrolase_CS"/>
</dbReference>
<organism evidence="5 6">
    <name type="scientific">Steinernema carpocapsae</name>
    <name type="common">Entomopathogenic nematode</name>
    <dbReference type="NCBI Taxonomy" id="34508"/>
    <lineage>
        <taxon>Eukaryota</taxon>
        <taxon>Metazoa</taxon>
        <taxon>Ecdysozoa</taxon>
        <taxon>Nematoda</taxon>
        <taxon>Chromadorea</taxon>
        <taxon>Rhabditida</taxon>
        <taxon>Tylenchina</taxon>
        <taxon>Panagrolaimomorpha</taxon>
        <taxon>Strongyloidoidea</taxon>
        <taxon>Steinernematidae</taxon>
        <taxon>Steinernema</taxon>
    </lineage>
</organism>
<dbReference type="PROSITE" id="PS51462">
    <property type="entry name" value="NUDIX"/>
    <property type="match status" value="1"/>
</dbReference>
<protein>
    <recommendedName>
        <fullName evidence="4">Nudix hydrolase domain-containing protein</fullName>
    </recommendedName>
</protein>
<feature type="region of interest" description="Disordered" evidence="3">
    <location>
        <begin position="1"/>
        <end position="46"/>
    </location>
</feature>
<reference evidence="5 6" key="2">
    <citation type="journal article" date="2019" name="G3 (Bethesda)">
        <title>Hybrid Assembly of the Genome of the Entomopathogenic Nematode Steinernema carpocapsae Identifies the X-Chromosome.</title>
        <authorList>
            <person name="Serra L."/>
            <person name="Macchietto M."/>
            <person name="Macias-Munoz A."/>
            <person name="McGill C.J."/>
            <person name="Rodriguez I.M."/>
            <person name="Rodriguez B."/>
            <person name="Murad R."/>
            <person name="Mortazavi A."/>
        </authorList>
    </citation>
    <scope>NUCLEOTIDE SEQUENCE [LARGE SCALE GENOMIC DNA]</scope>
    <source>
        <strain evidence="5 6">ALL</strain>
    </source>
</reference>
<feature type="domain" description="Nudix hydrolase" evidence="4">
    <location>
        <begin position="63"/>
        <end position="209"/>
    </location>
</feature>
<evidence type="ECO:0000313" key="6">
    <source>
        <dbReference type="Proteomes" id="UP000298663"/>
    </source>
</evidence>
<dbReference type="PANTHER" id="PTHR22769:SF56">
    <property type="entry name" value="8-OXO-DGDP PHOSPHATASE NUDT18"/>
    <property type="match status" value="1"/>
</dbReference>
<comment type="similarity">
    <text evidence="2">Belongs to the Nudix hydrolase family.</text>
</comment>
<dbReference type="InterPro" id="IPR000086">
    <property type="entry name" value="NUDIX_hydrolase_dom"/>
</dbReference>
<evidence type="ECO:0000313" key="5">
    <source>
        <dbReference type="EMBL" id="TKR96715.1"/>
    </source>
</evidence>
<dbReference type="Pfam" id="PF00293">
    <property type="entry name" value="NUDIX"/>
    <property type="match status" value="1"/>
</dbReference>
<dbReference type="OrthoDB" id="10005910at2759"/>
<dbReference type="PANTHER" id="PTHR22769">
    <property type="entry name" value="MUTT/NUDIX HYDROLASE"/>
    <property type="match status" value="1"/>
</dbReference>
<dbReference type="GO" id="GO:0044715">
    <property type="term" value="F:8-oxo-dGDP phosphatase activity"/>
    <property type="evidence" value="ECO:0007669"/>
    <property type="project" value="TreeGrafter"/>
</dbReference>
<dbReference type="EMBL" id="AZBU02000002">
    <property type="protein sequence ID" value="TKR96715.1"/>
    <property type="molecule type" value="Genomic_DNA"/>
</dbReference>
<evidence type="ECO:0000256" key="1">
    <source>
        <dbReference type="ARBA" id="ARBA00022801"/>
    </source>
</evidence>
<dbReference type="Proteomes" id="UP000298663">
    <property type="component" value="Unassembled WGS sequence"/>
</dbReference>
<dbReference type="SUPFAM" id="SSF55811">
    <property type="entry name" value="Nudix"/>
    <property type="match status" value="1"/>
</dbReference>
<dbReference type="InterPro" id="IPR015797">
    <property type="entry name" value="NUDIX_hydrolase-like_dom_sf"/>
</dbReference>
<name>A0A4V6A701_STECR</name>
<evidence type="ECO:0000256" key="3">
    <source>
        <dbReference type="SAM" id="MobiDB-lite"/>
    </source>
</evidence>